<dbReference type="PROSITE" id="PS50991">
    <property type="entry name" value="PYR_CT"/>
    <property type="match status" value="1"/>
</dbReference>
<organism evidence="3 4">
    <name type="scientific">Salinimicrobium oceani</name>
    <dbReference type="NCBI Taxonomy" id="2722702"/>
    <lineage>
        <taxon>Bacteria</taxon>
        <taxon>Pseudomonadati</taxon>
        <taxon>Bacteroidota</taxon>
        <taxon>Flavobacteriia</taxon>
        <taxon>Flavobacteriales</taxon>
        <taxon>Flavobacteriaceae</taxon>
        <taxon>Salinimicrobium</taxon>
    </lineage>
</organism>
<feature type="domain" description="Pyruvate carboxyltransferase" evidence="2">
    <location>
        <begin position="9"/>
        <end position="258"/>
    </location>
</feature>
<gene>
    <name evidence="3" type="ORF">HC175_10880</name>
</gene>
<dbReference type="Pfam" id="PF00682">
    <property type="entry name" value="HMGL-like"/>
    <property type="match status" value="1"/>
</dbReference>
<dbReference type="PANTHER" id="PTHR10277:SF9">
    <property type="entry name" value="2-ISOPROPYLMALATE SYNTHASE 1, CHLOROPLASTIC-RELATED"/>
    <property type="match status" value="1"/>
</dbReference>
<comment type="caution">
    <text evidence="3">The sequence shown here is derived from an EMBL/GenBank/DDBJ whole genome shotgun (WGS) entry which is preliminary data.</text>
</comment>
<dbReference type="Gene3D" id="3.20.20.70">
    <property type="entry name" value="Aldolase class I"/>
    <property type="match status" value="1"/>
</dbReference>
<dbReference type="Proteomes" id="UP000703674">
    <property type="component" value="Unassembled WGS sequence"/>
</dbReference>
<dbReference type="CDD" id="cd07944">
    <property type="entry name" value="DRE_TIM_HOA_like"/>
    <property type="match status" value="1"/>
</dbReference>
<dbReference type="RefSeq" id="WP_168138520.1">
    <property type="nucleotide sequence ID" value="NZ_JAAVJR010000005.1"/>
</dbReference>
<name>A0ABX1CYS7_9FLAO</name>
<dbReference type="InterPro" id="IPR013785">
    <property type="entry name" value="Aldolase_TIM"/>
</dbReference>
<dbReference type="InterPro" id="IPR050073">
    <property type="entry name" value="2-IPM_HCS-like"/>
</dbReference>
<dbReference type="SUPFAM" id="SSF51569">
    <property type="entry name" value="Aldolase"/>
    <property type="match status" value="1"/>
</dbReference>
<evidence type="ECO:0000256" key="1">
    <source>
        <dbReference type="ARBA" id="ARBA00023211"/>
    </source>
</evidence>
<proteinExistence type="predicted"/>
<dbReference type="InterPro" id="IPR000891">
    <property type="entry name" value="PYR_CT"/>
</dbReference>
<evidence type="ECO:0000313" key="3">
    <source>
        <dbReference type="EMBL" id="NJW53425.1"/>
    </source>
</evidence>
<keyword evidence="1" id="KW-0464">Manganese</keyword>
<protein>
    <recommendedName>
        <fullName evidence="2">Pyruvate carboxyltransferase domain-containing protein</fullName>
    </recommendedName>
</protein>
<dbReference type="PANTHER" id="PTHR10277">
    <property type="entry name" value="HOMOCITRATE SYNTHASE-RELATED"/>
    <property type="match status" value="1"/>
</dbReference>
<keyword evidence="4" id="KW-1185">Reference proteome</keyword>
<evidence type="ECO:0000259" key="2">
    <source>
        <dbReference type="PROSITE" id="PS50991"/>
    </source>
</evidence>
<accession>A0ABX1CYS7</accession>
<reference evidence="3 4" key="1">
    <citation type="submission" date="2020-03" db="EMBL/GenBank/DDBJ databases">
        <title>Salinimicrobium sp. nov, isolated from SCS.</title>
        <authorList>
            <person name="Cao W.R."/>
        </authorList>
    </citation>
    <scope>NUCLEOTIDE SEQUENCE [LARGE SCALE GENOMIC DNA]</scope>
    <source>
        <strain evidence="4">J15B91</strain>
    </source>
</reference>
<evidence type="ECO:0000313" key="4">
    <source>
        <dbReference type="Proteomes" id="UP000703674"/>
    </source>
</evidence>
<sequence length="517" mass="58474">MSRITKKGLSLLDCTLRDGGYYSDWDFSEDLVEEYIASMNALPVDFIEIGYRSPVKSGYYGAFYYLPEVVLSRIRKNTTKKLAVILDEKEIKQEDLRSLLLPCRGIVEVVRLAVAPQNLMRALALTKGIRNMGFKISFNLMYASTWEEKFLSELDLEKLERSIDYLYVVDSYGGMYPEQVKEIILKLKKNPGLKIGFHGHNNLEMALANSLAAIEAGADMIDATIGGMGRGAGNLKTELLLTVLHQQKDLAVDFDVLNNICSRFTQLKRKYNWGSHLAYMVSGAFSLPQRTVFSQLKKRYFSLNAIVSKVNTSPDKNSWSLRKIPFFKCGLKTAKVMLVGGGPGVRKYSEALNFYLEENSDVVIIHSSSKNMKVFQGLQNRQIHCMPGLEGKRFERIWKNFDQGKHELIFPPESYALSEYIPEGHEQNSNRLNKLSFPANGEISATAMALEVALQLSAKEILLVGYDGYDELVSMEEMELYEENDDLFQHANDKGLDIRSLTPTKYNVPVTSIFSLI</sequence>
<dbReference type="EMBL" id="JAAVJR010000005">
    <property type="protein sequence ID" value="NJW53425.1"/>
    <property type="molecule type" value="Genomic_DNA"/>
</dbReference>